<dbReference type="InterPro" id="IPR052529">
    <property type="entry name" value="Bact_Transport_Assoc"/>
</dbReference>
<feature type="transmembrane region" description="Helical" evidence="1">
    <location>
        <begin position="205"/>
        <end position="225"/>
    </location>
</feature>
<keyword evidence="1" id="KW-1133">Transmembrane helix</keyword>
<feature type="transmembrane region" description="Helical" evidence="1">
    <location>
        <begin position="46"/>
        <end position="66"/>
    </location>
</feature>
<dbReference type="EMBL" id="WRPM01000051">
    <property type="protein sequence ID" value="MVT26208.1"/>
    <property type="molecule type" value="Genomic_DNA"/>
</dbReference>
<feature type="transmembrane region" description="Helical" evidence="1">
    <location>
        <begin position="78"/>
        <end position="107"/>
    </location>
</feature>
<feature type="transmembrane region" description="Helical" evidence="1">
    <location>
        <begin position="302"/>
        <end position="323"/>
    </location>
</feature>
<dbReference type="Proteomes" id="UP000460157">
    <property type="component" value="Unassembled WGS sequence"/>
</dbReference>
<comment type="caution">
    <text evidence="3">The sequence shown here is derived from an EMBL/GenBank/DDBJ whole genome shotgun (WGS) entry which is preliminary data.</text>
</comment>
<dbReference type="PANTHER" id="PTHR30590">
    <property type="entry name" value="INNER MEMBRANE PROTEIN"/>
    <property type="match status" value="1"/>
</dbReference>
<feature type="domain" description="Heparan-alpha-glucosaminide N-acetyltransferase catalytic" evidence="2">
    <location>
        <begin position="3"/>
        <end position="202"/>
    </location>
</feature>
<evidence type="ECO:0000256" key="1">
    <source>
        <dbReference type="SAM" id="Phobius"/>
    </source>
</evidence>
<evidence type="ECO:0000259" key="2">
    <source>
        <dbReference type="Pfam" id="PF07786"/>
    </source>
</evidence>
<dbReference type="OrthoDB" id="4966979at2"/>
<organism evidence="3 4">
    <name type="scientific">Nesterenkonia alkaliphila</name>
    <dbReference type="NCBI Taxonomy" id="1463631"/>
    <lineage>
        <taxon>Bacteria</taxon>
        <taxon>Bacillati</taxon>
        <taxon>Actinomycetota</taxon>
        <taxon>Actinomycetes</taxon>
        <taxon>Micrococcales</taxon>
        <taxon>Micrococcaceae</taxon>
        <taxon>Nesterenkonia</taxon>
    </lineage>
</organism>
<feature type="transmembrane region" description="Helical" evidence="1">
    <location>
        <begin position="119"/>
        <end position="138"/>
    </location>
</feature>
<accession>A0A7K1UIB2</accession>
<dbReference type="PANTHER" id="PTHR30590:SF3">
    <property type="entry name" value="HYPOTHETICAL MEMBRANE SPANNING PROTEIN"/>
    <property type="match status" value="1"/>
</dbReference>
<reference evidence="3 4" key="1">
    <citation type="submission" date="2019-12" db="EMBL/GenBank/DDBJ databases">
        <title>Nesterenkonia muleiensis sp. nov., a novel actinobacterium isolated from sap of Populus euphratica.</title>
        <authorList>
            <person name="Wang R."/>
        </authorList>
    </citation>
    <scope>NUCLEOTIDE SEQUENCE [LARGE SCALE GENOMIC DNA]</scope>
    <source>
        <strain evidence="3 4">F10</strain>
    </source>
</reference>
<proteinExistence type="predicted"/>
<sequence length="383" mass="40540">MSRLWGVDAARGIALLGMMTVHVLPTSDPATGEATWAGMLFAGRSAALFAVLAGVGLALMVGSGGRTGWYRRVISVRAVLIILIGLGCAMLGAGVAIILVHYGLMFLLALPFLRLGARALMLVAAGWLAAAPPLYWWLQNQLRPSPVEPPDRLWHSPGFADLTQPGLLGLDLVVTGYYPLLLWPAYLFVGMAVGRLDLRSTTTQLLLVLFGTAGAAITYAVGSLVQAHSGLTERLLPYAGDPTALAGSLETGDHFLPLISDPLWFLIPMPHQGTTMDLLHTASCAVAVLGLCLILSRWAGLALAPLAGAGAMPLSLYVGHLLVLGPLWRMPGAPFAQTQEHTMILLLVAGALVAGAVKIRLRRRGPLEAFTHFCSTSLAGERR</sequence>
<evidence type="ECO:0000313" key="4">
    <source>
        <dbReference type="Proteomes" id="UP000460157"/>
    </source>
</evidence>
<feature type="transmembrane region" description="Helical" evidence="1">
    <location>
        <begin position="278"/>
        <end position="295"/>
    </location>
</feature>
<dbReference type="RefSeq" id="WP_157322921.1">
    <property type="nucleotide sequence ID" value="NZ_BMFX01000006.1"/>
</dbReference>
<evidence type="ECO:0000313" key="3">
    <source>
        <dbReference type="EMBL" id="MVT26208.1"/>
    </source>
</evidence>
<keyword evidence="4" id="KW-1185">Reference proteome</keyword>
<dbReference type="AlphaFoldDB" id="A0A7K1UIB2"/>
<name>A0A7K1UIB2_9MICC</name>
<keyword evidence="1" id="KW-0812">Transmembrane</keyword>
<dbReference type="InterPro" id="IPR012429">
    <property type="entry name" value="HGSNAT_cat"/>
</dbReference>
<gene>
    <name evidence="3" type="ORF">GNZ21_07525</name>
</gene>
<keyword evidence="1" id="KW-0472">Membrane</keyword>
<feature type="transmembrane region" description="Helical" evidence="1">
    <location>
        <begin position="343"/>
        <end position="361"/>
    </location>
</feature>
<protein>
    <submittedName>
        <fullName evidence="3">DUF1624 domain-containing protein</fullName>
    </submittedName>
</protein>
<dbReference type="Pfam" id="PF07786">
    <property type="entry name" value="HGSNAT_cat"/>
    <property type="match status" value="1"/>
</dbReference>